<keyword evidence="3 10" id="KW-1003">Cell membrane</keyword>
<keyword evidence="2 10" id="KW-0813">Transport</keyword>
<accession>A0A0R2FQR9</accession>
<dbReference type="InterPro" id="IPR018422">
    <property type="entry name" value="Cation/H_exchanger_CPA1"/>
</dbReference>
<feature type="transmembrane region" description="Helical" evidence="10">
    <location>
        <begin position="182"/>
        <end position="205"/>
    </location>
</feature>
<dbReference type="PRINTS" id="PR00173">
    <property type="entry name" value="EDTRNSPORT"/>
</dbReference>
<dbReference type="NCBIfam" id="TIGR00831">
    <property type="entry name" value="a_cpa1"/>
    <property type="match status" value="1"/>
</dbReference>
<evidence type="ECO:0000256" key="6">
    <source>
        <dbReference type="ARBA" id="ARBA00023053"/>
    </source>
</evidence>
<reference evidence="12 13" key="1">
    <citation type="journal article" date="2015" name="Genome Announc.">
        <title>Expanding the biotechnology potential of lactobacilli through comparative genomics of 213 strains and associated genera.</title>
        <authorList>
            <person name="Sun Z."/>
            <person name="Harris H.M."/>
            <person name="McCann A."/>
            <person name="Guo C."/>
            <person name="Argimon S."/>
            <person name="Zhang W."/>
            <person name="Yang X."/>
            <person name="Jeffery I.B."/>
            <person name="Cooney J.C."/>
            <person name="Kagawa T.F."/>
            <person name="Liu W."/>
            <person name="Song Y."/>
            <person name="Salvetti E."/>
            <person name="Wrobel A."/>
            <person name="Rasinkangas P."/>
            <person name="Parkhill J."/>
            <person name="Rea M.C."/>
            <person name="O'Sullivan O."/>
            <person name="Ritari J."/>
            <person name="Douillard F.P."/>
            <person name="Paul Ross R."/>
            <person name="Yang R."/>
            <person name="Briner A.E."/>
            <person name="Felis G.E."/>
            <person name="de Vos W.M."/>
            <person name="Barrangou R."/>
            <person name="Klaenhammer T.R."/>
            <person name="Caufield P.W."/>
            <person name="Cui Y."/>
            <person name="Zhang H."/>
            <person name="O'Toole P.W."/>
        </authorList>
    </citation>
    <scope>NUCLEOTIDE SEQUENCE [LARGE SCALE GENOMIC DNA]</scope>
    <source>
        <strain evidence="12 13">DSM 20190</strain>
    </source>
</reference>
<comment type="similarity">
    <text evidence="10">Belongs to the monovalent cation:proton antiporter 1 (CPA1) transporter (TC 2.A.36) family.</text>
</comment>
<dbReference type="GO" id="GO:0098719">
    <property type="term" value="P:sodium ion import across plasma membrane"/>
    <property type="evidence" value="ECO:0007669"/>
    <property type="project" value="TreeGrafter"/>
</dbReference>
<keyword evidence="4 10" id="KW-0812">Transmembrane</keyword>
<dbReference type="InterPro" id="IPR004705">
    <property type="entry name" value="Cation/H_exchanger_CPA1_bac"/>
</dbReference>
<feature type="transmembrane region" description="Helical" evidence="10">
    <location>
        <begin position="6"/>
        <end position="24"/>
    </location>
</feature>
<dbReference type="GO" id="GO:0015385">
    <property type="term" value="F:sodium:proton antiporter activity"/>
    <property type="evidence" value="ECO:0007669"/>
    <property type="project" value="InterPro"/>
</dbReference>
<evidence type="ECO:0000259" key="11">
    <source>
        <dbReference type="Pfam" id="PF00999"/>
    </source>
</evidence>
<feature type="transmembrane region" description="Helical" evidence="10">
    <location>
        <begin position="308"/>
        <end position="329"/>
    </location>
</feature>
<evidence type="ECO:0000256" key="8">
    <source>
        <dbReference type="ARBA" id="ARBA00023136"/>
    </source>
</evidence>
<name>A0A0R2FQR9_9LACO</name>
<organism evidence="12 13">
    <name type="scientific">Weissella halotolerans DSM 20190</name>
    <dbReference type="NCBI Taxonomy" id="1123500"/>
    <lineage>
        <taxon>Bacteria</taxon>
        <taxon>Bacillati</taxon>
        <taxon>Bacillota</taxon>
        <taxon>Bacilli</taxon>
        <taxon>Lactobacillales</taxon>
        <taxon>Lactobacillaceae</taxon>
        <taxon>Weissella</taxon>
    </lineage>
</organism>
<dbReference type="GO" id="GO:0015386">
    <property type="term" value="F:potassium:proton antiporter activity"/>
    <property type="evidence" value="ECO:0007669"/>
    <property type="project" value="TreeGrafter"/>
</dbReference>
<dbReference type="Proteomes" id="UP000051296">
    <property type="component" value="Unassembled WGS sequence"/>
</dbReference>
<sequence>MEIVQTVVELTVLVVIGNVLAHFIKRLPVSLIQIGLGIGVALVFNLEINIQTEWFLPLFVAPLLYSDAWNFPKRELWELRGPIFGNAILLVFATTILGGYAIYWLIPQVPLPVAFAIAAILSPTDPVAVASVGEETALPPSLMHLVAGESLINDASGLVAFKFAIAAVSAGTFSLLSATTGFIYMTVVGVLLGLGLGTAISWLNLWLIRHQATNSVISVVMQILTPYLIYLVTEEVGASGVVAVVIAAIIQNLQLKNQPSFSGEYYLVNHNTWNVFSYLLNGYIFVILGIELPVAMGLGGNVAPRGSIWQLLAYALATWMILLIIRTVWSYMNQLVRRKTHEATIVSWRLSLMAGLTGVRGAVTMAGVLSVPLLTKNGQPFPERSLMLFIAGMVIVLSLLAAIFFLPLLAQPKTKKITQPLAGLAKHMTVARAQVYILQSAVREIEQLLTETNAVPAYQMMMRYQVRIRRLQLQYLHKDKVQKILKSEAKLRELAITAQREALKEDLANKSISGFVFDSENRRLDRIEGDLDSLIMPDTRRRLTRQFKLWLVRELRALRIWLNDNDSDVLRAQYQLAEQHMAQAALVTLEKFIHETGTSISKTDMITAHQLMTLFRSRLVPRKTVGVAKEKQLDQRVGTELEMAGYQAQRAALAHLYEAHFIDDSTASQLRQWINLDETSILVQHKE</sequence>
<keyword evidence="13" id="KW-1185">Reference proteome</keyword>
<evidence type="ECO:0000256" key="2">
    <source>
        <dbReference type="ARBA" id="ARBA00022448"/>
    </source>
</evidence>
<proteinExistence type="inferred from homology"/>
<feature type="transmembrane region" description="Helical" evidence="10">
    <location>
        <begin position="275"/>
        <end position="296"/>
    </location>
</feature>
<comment type="subcellular location">
    <subcellularLocation>
        <location evidence="1 10">Cell membrane</location>
        <topology evidence="1 10">Multi-pass membrane protein</topology>
    </subcellularLocation>
</comment>
<feature type="transmembrane region" description="Helical" evidence="10">
    <location>
        <begin position="155"/>
        <end position="176"/>
    </location>
</feature>
<dbReference type="EMBL" id="JQAX01000005">
    <property type="protein sequence ID" value="KRN30863.1"/>
    <property type="molecule type" value="Genomic_DNA"/>
</dbReference>
<dbReference type="InterPro" id="IPR006153">
    <property type="entry name" value="Cation/H_exchanger_TM"/>
</dbReference>
<dbReference type="PANTHER" id="PTHR10110:SF86">
    <property type="entry name" value="SODIUM_HYDROGEN EXCHANGER 7"/>
    <property type="match status" value="1"/>
</dbReference>
<gene>
    <name evidence="12" type="ORF">IV68_GL001291</name>
</gene>
<evidence type="ECO:0000313" key="12">
    <source>
        <dbReference type="EMBL" id="KRN30863.1"/>
    </source>
</evidence>
<dbReference type="eggNOG" id="COG0025">
    <property type="taxonomic scope" value="Bacteria"/>
</dbReference>
<keyword evidence="7 10" id="KW-0406">Ion transport</keyword>
<comment type="function">
    <text evidence="10">Na(+)/H(+) antiporter that extrudes sodium in exchange for external protons.</text>
</comment>
<evidence type="ECO:0000256" key="9">
    <source>
        <dbReference type="ARBA" id="ARBA00023201"/>
    </source>
</evidence>
<dbReference type="OrthoDB" id="9809206at2"/>
<evidence type="ECO:0000256" key="5">
    <source>
        <dbReference type="ARBA" id="ARBA00022989"/>
    </source>
</evidence>
<dbReference type="FunCoup" id="A0A0R2FQR9">
    <property type="interactions" value="19"/>
</dbReference>
<keyword evidence="9 10" id="KW-0739">Sodium transport</keyword>
<dbReference type="STRING" id="1123500.GCA_000420365_01262"/>
<feature type="transmembrane region" description="Helical" evidence="10">
    <location>
        <begin position="386"/>
        <end position="409"/>
    </location>
</feature>
<feature type="transmembrane region" description="Helical" evidence="10">
    <location>
        <begin position="236"/>
        <end position="255"/>
    </location>
</feature>
<comment type="caution">
    <text evidence="12">The sequence shown here is derived from an EMBL/GenBank/DDBJ whole genome shotgun (WGS) entry which is preliminary data.</text>
</comment>
<comment type="caution">
    <text evidence="10">Lacks conserved residue(s) required for the propagation of feature annotation.</text>
</comment>
<dbReference type="Pfam" id="PF00999">
    <property type="entry name" value="Na_H_Exchanger"/>
    <property type="match status" value="1"/>
</dbReference>
<feature type="domain" description="Cation/H+ exchanger transmembrane" evidence="11">
    <location>
        <begin position="14"/>
        <end position="409"/>
    </location>
</feature>
<evidence type="ECO:0000256" key="10">
    <source>
        <dbReference type="RuleBase" id="RU366002"/>
    </source>
</evidence>
<keyword evidence="10" id="KW-0050">Antiport</keyword>
<dbReference type="RefSeq" id="WP_022791973.1">
    <property type="nucleotide sequence ID" value="NZ_ATUU01000005.1"/>
</dbReference>
<keyword evidence="6 10" id="KW-0915">Sodium</keyword>
<keyword evidence="5 10" id="KW-1133">Transmembrane helix</keyword>
<evidence type="ECO:0000256" key="3">
    <source>
        <dbReference type="ARBA" id="ARBA00022475"/>
    </source>
</evidence>
<dbReference type="GO" id="GO:0051453">
    <property type="term" value="P:regulation of intracellular pH"/>
    <property type="evidence" value="ECO:0007669"/>
    <property type="project" value="TreeGrafter"/>
</dbReference>
<evidence type="ECO:0000256" key="7">
    <source>
        <dbReference type="ARBA" id="ARBA00023065"/>
    </source>
</evidence>
<evidence type="ECO:0000256" key="1">
    <source>
        <dbReference type="ARBA" id="ARBA00004651"/>
    </source>
</evidence>
<protein>
    <submittedName>
        <fullName evidence="12">Putative Na(+) H(+) antiporter (Putative)</fullName>
    </submittedName>
</protein>
<dbReference type="AlphaFoldDB" id="A0A0R2FQR9"/>
<dbReference type="PATRIC" id="fig|1123500.6.peg.1289"/>
<evidence type="ECO:0000256" key="4">
    <source>
        <dbReference type="ARBA" id="ARBA00022692"/>
    </source>
</evidence>
<dbReference type="InParanoid" id="A0A0R2FQR9"/>
<feature type="transmembrane region" description="Helical" evidence="10">
    <location>
        <begin position="83"/>
        <end position="106"/>
    </location>
</feature>
<dbReference type="Gene3D" id="6.10.140.1330">
    <property type="match status" value="1"/>
</dbReference>
<evidence type="ECO:0000313" key="13">
    <source>
        <dbReference type="Proteomes" id="UP000051296"/>
    </source>
</evidence>
<feature type="transmembrane region" description="Helical" evidence="10">
    <location>
        <begin position="350"/>
        <end position="374"/>
    </location>
</feature>
<dbReference type="PANTHER" id="PTHR10110">
    <property type="entry name" value="SODIUM/HYDROGEN EXCHANGER"/>
    <property type="match status" value="1"/>
</dbReference>
<feature type="transmembrane region" description="Helical" evidence="10">
    <location>
        <begin position="31"/>
        <end position="48"/>
    </location>
</feature>
<keyword evidence="8 10" id="KW-0472">Membrane</keyword>
<dbReference type="GO" id="GO:0005886">
    <property type="term" value="C:plasma membrane"/>
    <property type="evidence" value="ECO:0007669"/>
    <property type="project" value="UniProtKB-SubCell"/>
</dbReference>